<reference evidence="2" key="1">
    <citation type="submission" date="2016-07" db="EMBL/GenBank/DDBJ databases">
        <title>Frankia sp. NRRL B-16219 Genome sequencing.</title>
        <authorList>
            <person name="Ghodhbane-Gtari F."/>
            <person name="Swanson E."/>
            <person name="Gueddou A."/>
            <person name="Louati M."/>
            <person name="Nouioui I."/>
            <person name="Hezbri K."/>
            <person name="Abebe-Akele F."/>
            <person name="Simpson S."/>
            <person name="Morris K."/>
            <person name="Thomas K."/>
            <person name="Gtari M."/>
            <person name="Tisa L.S."/>
        </authorList>
    </citation>
    <scope>NUCLEOTIDE SEQUENCE [LARGE SCALE GENOMIC DNA]</scope>
    <source>
        <strain evidence="2">NRRL B-16219</strain>
    </source>
</reference>
<comment type="caution">
    <text evidence="1">The sequence shown here is derived from an EMBL/GenBank/DDBJ whole genome shotgun (WGS) entry which is preliminary data.</text>
</comment>
<name>A0A1S1Q1V1_9ACTN</name>
<organism evidence="1 2">
    <name type="scientific">Parafrankia soli</name>
    <dbReference type="NCBI Taxonomy" id="2599596"/>
    <lineage>
        <taxon>Bacteria</taxon>
        <taxon>Bacillati</taxon>
        <taxon>Actinomycetota</taxon>
        <taxon>Actinomycetes</taxon>
        <taxon>Frankiales</taxon>
        <taxon>Frankiaceae</taxon>
        <taxon>Parafrankia</taxon>
    </lineage>
</organism>
<proteinExistence type="predicted"/>
<dbReference type="EMBL" id="MAXA01000215">
    <property type="protein sequence ID" value="OHV27950.1"/>
    <property type="molecule type" value="Genomic_DNA"/>
</dbReference>
<sequence length="99" mass="10689">MICQLTPHSHGIKAGALRGLVDRAPNLRPEVPGQYLGDRLDLIDIGPGATWLVDPAVPALPISLATLGDTGRDVDNAYLRDRETITFGPLEDCSPRDPY</sequence>
<protein>
    <submittedName>
        <fullName evidence="1">Uncharacterized protein</fullName>
    </submittedName>
</protein>
<gene>
    <name evidence="1" type="ORF">BBK14_18465</name>
</gene>
<keyword evidence="2" id="KW-1185">Reference proteome</keyword>
<dbReference type="Proteomes" id="UP000179769">
    <property type="component" value="Unassembled WGS sequence"/>
</dbReference>
<dbReference type="AlphaFoldDB" id="A0A1S1Q1V1"/>
<evidence type="ECO:0000313" key="2">
    <source>
        <dbReference type="Proteomes" id="UP000179769"/>
    </source>
</evidence>
<evidence type="ECO:0000313" key="1">
    <source>
        <dbReference type="EMBL" id="OHV27950.1"/>
    </source>
</evidence>
<accession>A0A1S1Q1V1</accession>